<proteinExistence type="inferred from homology"/>
<dbReference type="InterPro" id="IPR039426">
    <property type="entry name" value="TonB-dep_rcpt-like"/>
</dbReference>
<keyword evidence="6 8" id="KW-0472">Membrane</keyword>
<evidence type="ECO:0000256" key="4">
    <source>
        <dbReference type="ARBA" id="ARBA00022692"/>
    </source>
</evidence>
<dbReference type="GO" id="GO:0009279">
    <property type="term" value="C:cell outer membrane"/>
    <property type="evidence" value="ECO:0007669"/>
    <property type="project" value="UniProtKB-SubCell"/>
</dbReference>
<dbReference type="Gene3D" id="2.170.130.10">
    <property type="entry name" value="TonB-dependent receptor, plug domain"/>
    <property type="match status" value="1"/>
</dbReference>
<feature type="chain" id="PRO_5032881006" evidence="10">
    <location>
        <begin position="32"/>
        <end position="990"/>
    </location>
</feature>
<evidence type="ECO:0000256" key="5">
    <source>
        <dbReference type="ARBA" id="ARBA00023077"/>
    </source>
</evidence>
<dbReference type="PANTHER" id="PTHR47234">
    <property type="match status" value="1"/>
</dbReference>
<gene>
    <name evidence="13" type="ORF">FX988_03922</name>
</gene>
<dbReference type="OrthoDB" id="176248at2"/>
<dbReference type="RefSeq" id="WP_160181740.1">
    <property type="nucleotide sequence ID" value="NZ_CP047656.1"/>
</dbReference>
<comment type="subcellular location">
    <subcellularLocation>
        <location evidence="1 8">Cell outer membrane</location>
        <topology evidence="1 8">Multi-pass membrane protein</topology>
    </subcellularLocation>
</comment>
<evidence type="ECO:0000256" key="6">
    <source>
        <dbReference type="ARBA" id="ARBA00023136"/>
    </source>
</evidence>
<keyword evidence="10" id="KW-0732">Signal</keyword>
<organism evidence="13 14">
    <name type="scientific">Paraglaciecola mesophila</name>
    <dbReference type="NCBI Taxonomy" id="197222"/>
    <lineage>
        <taxon>Bacteria</taxon>
        <taxon>Pseudomonadati</taxon>
        <taxon>Pseudomonadota</taxon>
        <taxon>Gammaproteobacteria</taxon>
        <taxon>Alteromonadales</taxon>
        <taxon>Alteromonadaceae</taxon>
        <taxon>Paraglaciecola</taxon>
    </lineage>
</organism>
<dbReference type="Pfam" id="PF00593">
    <property type="entry name" value="TonB_dep_Rec_b-barrel"/>
    <property type="match status" value="1"/>
</dbReference>
<dbReference type="InterPro" id="IPR037066">
    <property type="entry name" value="Plug_dom_sf"/>
</dbReference>
<keyword evidence="2 8" id="KW-0813">Transport</keyword>
<dbReference type="SUPFAM" id="SSF56935">
    <property type="entry name" value="Porins"/>
    <property type="match status" value="1"/>
</dbReference>
<dbReference type="KEGG" id="pmes:FX988_03922"/>
<keyword evidence="4 8" id="KW-0812">Transmembrane</keyword>
<keyword evidence="5 9" id="KW-0798">TonB box</keyword>
<dbReference type="AlphaFoldDB" id="A0A857JP89"/>
<accession>A0A857JP89</accession>
<evidence type="ECO:0000256" key="10">
    <source>
        <dbReference type="SAM" id="SignalP"/>
    </source>
</evidence>
<keyword evidence="7 8" id="KW-0998">Cell outer membrane</keyword>
<keyword evidence="14" id="KW-1185">Reference proteome</keyword>
<evidence type="ECO:0000313" key="14">
    <source>
        <dbReference type="Proteomes" id="UP000464524"/>
    </source>
</evidence>
<dbReference type="EMBL" id="CP047656">
    <property type="protein sequence ID" value="QHJ13653.1"/>
    <property type="molecule type" value="Genomic_DNA"/>
</dbReference>
<feature type="signal peptide" evidence="10">
    <location>
        <begin position="1"/>
        <end position="31"/>
    </location>
</feature>
<evidence type="ECO:0000256" key="8">
    <source>
        <dbReference type="PROSITE-ProRule" id="PRU01360"/>
    </source>
</evidence>
<evidence type="ECO:0000259" key="12">
    <source>
        <dbReference type="Pfam" id="PF07715"/>
    </source>
</evidence>
<feature type="domain" description="TonB-dependent receptor plug" evidence="12">
    <location>
        <begin position="59"/>
        <end position="169"/>
    </location>
</feature>
<evidence type="ECO:0000256" key="9">
    <source>
        <dbReference type="RuleBase" id="RU003357"/>
    </source>
</evidence>
<comment type="similarity">
    <text evidence="8 9">Belongs to the TonB-dependent receptor family.</text>
</comment>
<evidence type="ECO:0000256" key="3">
    <source>
        <dbReference type="ARBA" id="ARBA00022452"/>
    </source>
</evidence>
<dbReference type="Proteomes" id="UP000464524">
    <property type="component" value="Chromosome"/>
</dbReference>
<evidence type="ECO:0000256" key="7">
    <source>
        <dbReference type="ARBA" id="ARBA00023237"/>
    </source>
</evidence>
<protein>
    <submittedName>
        <fullName evidence="13">Vitamin B12 transporter BtuB</fullName>
    </submittedName>
</protein>
<dbReference type="PROSITE" id="PS52016">
    <property type="entry name" value="TONB_DEPENDENT_REC_3"/>
    <property type="match status" value="1"/>
</dbReference>
<evidence type="ECO:0000313" key="13">
    <source>
        <dbReference type="EMBL" id="QHJ13653.1"/>
    </source>
</evidence>
<feature type="domain" description="TonB-dependent receptor-like beta-barrel" evidence="11">
    <location>
        <begin position="398"/>
        <end position="950"/>
    </location>
</feature>
<dbReference type="InterPro" id="IPR000531">
    <property type="entry name" value="Beta-barrel_TonB"/>
</dbReference>
<dbReference type="Gene3D" id="2.40.170.20">
    <property type="entry name" value="TonB-dependent receptor, beta-barrel domain"/>
    <property type="match status" value="1"/>
</dbReference>
<dbReference type="InterPro" id="IPR036942">
    <property type="entry name" value="Beta-barrel_TonB_sf"/>
</dbReference>
<sequence>MFTNSKLTKSVRLAFAVGAASTALTTFTVNAQETSADQQSVEKISVTGSRIQKANLVSASPVVEISAEDIAVSGVTRIEDLLNDMPQIFGGQTSGTANGATGTATVDLRNLGSNRTLTLVNGRRMPSGSPLAGGTGGDVNQIPAGLVERIEVLTGGASATYGSDAVAGVVNFILKDDFEGVQFDYQHSFYQHDNDNAFMQGLAADSGFDFANGSVKDGHANDFSVLLGANTADGRGNVTMYASYRNIQAVSQSSRDYSACAVSGSPLGCVGSGTIAEGRITDFGLNGVADPDVNLGNTTSYDFKVQGDQFVPRDGTTYNYGPLNYFQRPDVRKTFGALGHYDINDNHTVYAEVNFMDNRSVAQIAPSGAFFVTTTLDCANPLLSQQQFDVTCGANGLTTDDVLGNAYIGRRNVEGNPRQDDLRHTSFRGVVGARGFINDNWSYDIFANYGTTSFIQTYRNELSITRIGRAFDAVSDPDTGEAVCRSAIPDANGVVVDAACVPWNVFSSDSVTQEALDYVTLPLFARGDVETTQVSGYVAGDLTDLGVIVPGTSTGVNVVVGFERREETLDFEPDQGFESGDGAGQGGPTLGVSGGFTVEELFTEANIPLVQDVDFMQELNLELAYRYSDYSTDKSTNTYKYAADWKVNDDVRVRASFQRAVRAGNVRELFRAQSLGLFNMNNDPCAADADGNIEFTREQCINTGLSGAAYDAGGAPSNPAGQYNQITGGNPDLDPEESDTVSYGIVFSPSDMPGFSLALDYFDIDVTGAIGGVSSEFIIRECGTTGNEEFCSLINRGGSGSLWLGQDSVTSTDINLGFFATAGVDFDAAYEFGIGDMGDIKLNLVGTFLTKWDQKNTPSSDVVDCLGKWDRSICGVDTAGPTPELRYNLRTTWISPWDVTVTGTMRYVDGTDELNGGDNAVSLKSKTYFDLTGNWNAFENASFRLGVNNLFDVEPQVIGNAPAGSANGNVFPGPYDVLGRYVFMGVSVSY</sequence>
<dbReference type="InterPro" id="IPR012910">
    <property type="entry name" value="Plug_dom"/>
</dbReference>
<dbReference type="Pfam" id="PF07715">
    <property type="entry name" value="Plug"/>
    <property type="match status" value="1"/>
</dbReference>
<evidence type="ECO:0000259" key="11">
    <source>
        <dbReference type="Pfam" id="PF00593"/>
    </source>
</evidence>
<evidence type="ECO:0000256" key="1">
    <source>
        <dbReference type="ARBA" id="ARBA00004571"/>
    </source>
</evidence>
<dbReference type="PANTHER" id="PTHR47234:SF2">
    <property type="entry name" value="TONB-DEPENDENT RECEPTOR"/>
    <property type="match status" value="1"/>
</dbReference>
<reference evidence="13 14" key="1">
    <citation type="submission" date="2019-12" db="EMBL/GenBank/DDBJ databases">
        <title>Genome sequencing and assembly of endphytes of Porphyra tenera.</title>
        <authorList>
            <person name="Park J.M."/>
            <person name="Shin R."/>
            <person name="Jo S.H."/>
        </authorList>
    </citation>
    <scope>NUCLEOTIDE SEQUENCE [LARGE SCALE GENOMIC DNA]</scope>
    <source>
        <strain evidence="13 14">GPM4</strain>
    </source>
</reference>
<keyword evidence="3 8" id="KW-1134">Transmembrane beta strand</keyword>
<name>A0A857JP89_9ALTE</name>
<evidence type="ECO:0000256" key="2">
    <source>
        <dbReference type="ARBA" id="ARBA00022448"/>
    </source>
</evidence>